<evidence type="ECO:0000256" key="3">
    <source>
        <dbReference type="ARBA" id="ARBA00022989"/>
    </source>
</evidence>
<sequence length="475" mass="50759">MTQANGPKRHLPVLQALLITLGMVITTDILKTAPTVALNVGPEYFYGVWVLGGLASMAGALCFAEMATAFPHPGGDYHFLRTAYGERMGFLFAWSRFSVMHTGWIALSAFMFADYFNAVVPLGEHGSGLFAGAVIVALVLLNLTGKHIGFITQTLLVGLLALGFLSIASAGVWLAWQGIEAPVPVNPPTPENTGMAGFSAAMIFVFLAFGGWSDAATLSAEIRDGRRGIFIAMLGALTVLMAIYLALNWAFVRGLGFAGLAASNAPAVELLNRAFGAPGVMLILLMVGIAAIATINSTLLVGARTTYAAARDVPQLRRFGEWDERHGVPRKALLTEGAVALLLVLFGSFTQSGFNTMVEYLTPVYWLFLSLSSLALIILRRRFAQVPRPVRVPFYPWLPLLFFGLCLYMLYSSVTVVGYGAFLGIGVLGVGALLLAGLGRLTQAPQPSPPETSDRPGGEGADRLDYGFNADRSSR</sequence>
<name>A0A9X3B423_9PSED</name>
<feature type="transmembrane region" description="Helical" evidence="6">
    <location>
        <begin position="360"/>
        <end position="380"/>
    </location>
</feature>
<organism evidence="7 8">
    <name type="scientific">Pseudomonas koreensis</name>
    <dbReference type="NCBI Taxonomy" id="198620"/>
    <lineage>
        <taxon>Bacteria</taxon>
        <taxon>Pseudomonadati</taxon>
        <taxon>Pseudomonadota</taxon>
        <taxon>Gammaproteobacteria</taxon>
        <taxon>Pseudomonadales</taxon>
        <taxon>Pseudomonadaceae</taxon>
        <taxon>Pseudomonas</taxon>
    </lineage>
</organism>
<dbReference type="PIRSF" id="PIRSF006060">
    <property type="entry name" value="AA_transporter"/>
    <property type="match status" value="1"/>
</dbReference>
<dbReference type="InterPro" id="IPR050598">
    <property type="entry name" value="AminoAcid_Transporter"/>
</dbReference>
<feature type="transmembrane region" description="Helical" evidence="6">
    <location>
        <begin position="125"/>
        <end position="143"/>
    </location>
</feature>
<dbReference type="PANTHER" id="PTHR11785">
    <property type="entry name" value="AMINO ACID TRANSPORTER"/>
    <property type="match status" value="1"/>
</dbReference>
<comment type="subcellular location">
    <subcellularLocation>
        <location evidence="1">Membrane</location>
        <topology evidence="1">Multi-pass membrane protein</topology>
    </subcellularLocation>
</comment>
<feature type="transmembrane region" description="Helical" evidence="6">
    <location>
        <begin position="12"/>
        <end position="32"/>
    </location>
</feature>
<dbReference type="Proteomes" id="UP001139955">
    <property type="component" value="Unassembled WGS sequence"/>
</dbReference>
<feature type="transmembrane region" description="Helical" evidence="6">
    <location>
        <begin position="417"/>
        <end position="438"/>
    </location>
</feature>
<feature type="transmembrane region" description="Helical" evidence="6">
    <location>
        <begin position="44"/>
        <end position="70"/>
    </location>
</feature>
<keyword evidence="4 6" id="KW-0472">Membrane</keyword>
<evidence type="ECO:0000256" key="1">
    <source>
        <dbReference type="ARBA" id="ARBA00004141"/>
    </source>
</evidence>
<evidence type="ECO:0000256" key="4">
    <source>
        <dbReference type="ARBA" id="ARBA00023136"/>
    </source>
</evidence>
<evidence type="ECO:0000256" key="5">
    <source>
        <dbReference type="SAM" id="MobiDB-lite"/>
    </source>
</evidence>
<feature type="compositionally biased region" description="Basic and acidic residues" evidence="5">
    <location>
        <begin position="452"/>
        <end position="465"/>
    </location>
</feature>
<protein>
    <submittedName>
        <fullName evidence="7">APC family permease</fullName>
    </submittedName>
</protein>
<evidence type="ECO:0000256" key="6">
    <source>
        <dbReference type="SAM" id="Phobius"/>
    </source>
</evidence>
<feature type="transmembrane region" description="Helical" evidence="6">
    <location>
        <begin position="280"/>
        <end position="301"/>
    </location>
</feature>
<feature type="transmembrane region" description="Helical" evidence="6">
    <location>
        <begin position="196"/>
        <end position="216"/>
    </location>
</feature>
<dbReference type="Gene3D" id="1.20.1740.10">
    <property type="entry name" value="Amino acid/polyamine transporter I"/>
    <property type="match status" value="1"/>
</dbReference>
<evidence type="ECO:0000256" key="2">
    <source>
        <dbReference type="ARBA" id="ARBA00022692"/>
    </source>
</evidence>
<accession>A0A9X3B423</accession>
<keyword evidence="3 6" id="KW-1133">Transmembrane helix</keyword>
<keyword evidence="8" id="KW-1185">Reference proteome</keyword>
<reference evidence="7" key="2">
    <citation type="journal article" date="2023" name="mSystems">
        <title>Charting the Lipopeptidome of Nonpathogenic Pseudomonas.</title>
        <authorList>
            <person name="Cesa-Luna C."/>
            <person name="Geudens N."/>
            <person name="Girard L."/>
            <person name="De Roo V."/>
            <person name="Maklad H.R."/>
            <person name="Martins J.C."/>
            <person name="Hofte M."/>
            <person name="De Mot R."/>
        </authorList>
    </citation>
    <scope>NUCLEOTIDE SEQUENCE</scope>
    <source>
        <strain evidence="7">B1M3-32</strain>
    </source>
</reference>
<comment type="caution">
    <text evidence="7">The sequence shown here is derived from an EMBL/GenBank/DDBJ whole genome shotgun (WGS) entry which is preliminary data.</text>
</comment>
<dbReference type="GO" id="GO:0016020">
    <property type="term" value="C:membrane"/>
    <property type="evidence" value="ECO:0007669"/>
    <property type="project" value="UniProtKB-SubCell"/>
</dbReference>
<evidence type="ECO:0000313" key="7">
    <source>
        <dbReference type="EMBL" id="MCU7249991.1"/>
    </source>
</evidence>
<feature type="transmembrane region" description="Helical" evidence="6">
    <location>
        <begin position="155"/>
        <end position="176"/>
    </location>
</feature>
<gene>
    <name evidence="7" type="ORF">OC940_19455</name>
</gene>
<reference evidence="7" key="1">
    <citation type="submission" date="2022-09" db="EMBL/GenBank/DDBJ databases">
        <authorList>
            <person name="Cesa-Luna C."/>
            <person name="Girard L."/>
            <person name="Lood C."/>
            <person name="Hofte M."/>
            <person name="De Mot R."/>
        </authorList>
    </citation>
    <scope>NUCLEOTIDE SEQUENCE</scope>
    <source>
        <strain evidence="7">B1M3-32</strain>
    </source>
</reference>
<dbReference type="EMBL" id="JAOSKY010000012">
    <property type="protein sequence ID" value="MCU7249991.1"/>
    <property type="molecule type" value="Genomic_DNA"/>
</dbReference>
<feature type="transmembrane region" description="Helical" evidence="6">
    <location>
        <begin position="333"/>
        <end position="354"/>
    </location>
</feature>
<feature type="transmembrane region" description="Helical" evidence="6">
    <location>
        <begin position="392"/>
        <end position="411"/>
    </location>
</feature>
<dbReference type="GO" id="GO:0015179">
    <property type="term" value="F:L-amino acid transmembrane transporter activity"/>
    <property type="evidence" value="ECO:0007669"/>
    <property type="project" value="TreeGrafter"/>
</dbReference>
<dbReference type="PANTHER" id="PTHR11785:SF512">
    <property type="entry name" value="SOBREMESA, ISOFORM B"/>
    <property type="match status" value="1"/>
</dbReference>
<evidence type="ECO:0000313" key="8">
    <source>
        <dbReference type="Proteomes" id="UP001139955"/>
    </source>
</evidence>
<proteinExistence type="predicted"/>
<feature type="transmembrane region" description="Helical" evidence="6">
    <location>
        <begin position="228"/>
        <end position="247"/>
    </location>
</feature>
<dbReference type="Pfam" id="PF13520">
    <property type="entry name" value="AA_permease_2"/>
    <property type="match status" value="1"/>
</dbReference>
<keyword evidence="2 6" id="KW-0812">Transmembrane</keyword>
<dbReference type="AlphaFoldDB" id="A0A9X3B423"/>
<dbReference type="RefSeq" id="WP_301622813.1">
    <property type="nucleotide sequence ID" value="NZ_JAOSKY010000012.1"/>
</dbReference>
<dbReference type="InterPro" id="IPR002293">
    <property type="entry name" value="AA/rel_permease1"/>
</dbReference>
<feature type="transmembrane region" description="Helical" evidence="6">
    <location>
        <begin position="91"/>
        <end position="113"/>
    </location>
</feature>
<feature type="region of interest" description="Disordered" evidence="5">
    <location>
        <begin position="444"/>
        <end position="475"/>
    </location>
</feature>